<protein>
    <submittedName>
        <fullName evidence="1">Uncharacterized protein</fullName>
    </submittedName>
</protein>
<reference evidence="2" key="1">
    <citation type="journal article" date="2017" name="Nat. Ecol. Evol.">
        <title>Genome expansion and lineage-specific genetic innovations in the forest pathogenic fungi Armillaria.</title>
        <authorList>
            <person name="Sipos G."/>
            <person name="Prasanna A.N."/>
            <person name="Walter M.C."/>
            <person name="O'Connor E."/>
            <person name="Balint B."/>
            <person name="Krizsan K."/>
            <person name="Kiss B."/>
            <person name="Hess J."/>
            <person name="Varga T."/>
            <person name="Slot J."/>
            <person name="Riley R."/>
            <person name="Boka B."/>
            <person name="Rigling D."/>
            <person name="Barry K."/>
            <person name="Lee J."/>
            <person name="Mihaltcheva S."/>
            <person name="LaButti K."/>
            <person name="Lipzen A."/>
            <person name="Waldron R."/>
            <person name="Moloney N.M."/>
            <person name="Sperisen C."/>
            <person name="Kredics L."/>
            <person name="Vagvoelgyi C."/>
            <person name="Patrignani A."/>
            <person name="Fitzpatrick D."/>
            <person name="Nagy I."/>
            <person name="Doyle S."/>
            <person name="Anderson J.B."/>
            <person name="Grigoriev I.V."/>
            <person name="Gueldener U."/>
            <person name="Muensterkoetter M."/>
            <person name="Nagy L.G."/>
        </authorList>
    </citation>
    <scope>NUCLEOTIDE SEQUENCE [LARGE SCALE GENOMIC DNA]</scope>
    <source>
        <strain evidence="2">Ar21-2</strain>
    </source>
</reference>
<dbReference type="InParanoid" id="A0A2H3DGA3"/>
<gene>
    <name evidence="1" type="ORF">ARMGADRAFT_89896</name>
</gene>
<proteinExistence type="predicted"/>
<evidence type="ECO:0000313" key="1">
    <source>
        <dbReference type="EMBL" id="PBK94255.1"/>
    </source>
</evidence>
<dbReference type="AlphaFoldDB" id="A0A2H3DGA3"/>
<dbReference type="EMBL" id="KZ293654">
    <property type="protein sequence ID" value="PBK94255.1"/>
    <property type="molecule type" value="Genomic_DNA"/>
</dbReference>
<sequence>MRDLPKSSYALSWFDYRTFSFEEEDLIKGTLILPFGVVFQGVVSSMGTLMKNHITRPCSLSERAIAHKRKCNGLDRHLGTKRKIGRDSDRVDQIRNKDRLRDVSSSVPKLTLL</sequence>
<dbReference type="Proteomes" id="UP000217790">
    <property type="component" value="Unassembled WGS sequence"/>
</dbReference>
<keyword evidence="2" id="KW-1185">Reference proteome</keyword>
<organism evidence="1 2">
    <name type="scientific">Armillaria gallica</name>
    <name type="common">Bulbous honey fungus</name>
    <name type="synonym">Armillaria bulbosa</name>
    <dbReference type="NCBI Taxonomy" id="47427"/>
    <lineage>
        <taxon>Eukaryota</taxon>
        <taxon>Fungi</taxon>
        <taxon>Dikarya</taxon>
        <taxon>Basidiomycota</taxon>
        <taxon>Agaricomycotina</taxon>
        <taxon>Agaricomycetes</taxon>
        <taxon>Agaricomycetidae</taxon>
        <taxon>Agaricales</taxon>
        <taxon>Marasmiineae</taxon>
        <taxon>Physalacriaceae</taxon>
        <taxon>Armillaria</taxon>
    </lineage>
</organism>
<name>A0A2H3DGA3_ARMGA</name>
<evidence type="ECO:0000313" key="2">
    <source>
        <dbReference type="Proteomes" id="UP000217790"/>
    </source>
</evidence>
<accession>A0A2H3DGA3</accession>